<accession>A0A2M9BJU2</accession>
<dbReference type="EMBL" id="PGEZ01000001">
    <property type="protein sequence ID" value="PJJ58233.1"/>
    <property type="molecule type" value="Genomic_DNA"/>
</dbReference>
<evidence type="ECO:0000313" key="3">
    <source>
        <dbReference type="EMBL" id="PJJ58233.1"/>
    </source>
</evidence>
<name>A0A2M9BJU2_9ACTN</name>
<proteinExistence type="predicted"/>
<comment type="caution">
    <text evidence="3">The sequence shown here is derived from an EMBL/GenBank/DDBJ whole genome shotgun (WGS) entry which is preliminary data.</text>
</comment>
<dbReference type="Proteomes" id="UP000230842">
    <property type="component" value="Unassembled WGS sequence"/>
</dbReference>
<keyword evidence="2" id="KW-0472">Membrane</keyword>
<evidence type="ECO:0000256" key="1">
    <source>
        <dbReference type="SAM" id="Coils"/>
    </source>
</evidence>
<protein>
    <submittedName>
        <fullName evidence="3">Uncharacterized protein</fullName>
    </submittedName>
</protein>
<keyword evidence="2" id="KW-0812">Transmembrane</keyword>
<sequence length="197" mass="22002">MGAVLGLVTGRALTNDFSSSEFEALGTWAGTFVTIGALVLAYIVHRTEAAAREADQYAQRIRQYNERKALEESEAAVRRLEREDAELVKATVTVFASENVDDETRTLNSVKATLLNRSTSAATDVVLEVPNIGLKRNWIVLEPASREVQTPTIRPAAQIPRDGDQARELIREHTRLRFTMHKRKWVWSPVSGLSERG</sequence>
<keyword evidence="2" id="KW-1133">Transmembrane helix</keyword>
<dbReference type="RefSeq" id="WP_157805153.1">
    <property type="nucleotide sequence ID" value="NZ_PGEZ01000001.1"/>
</dbReference>
<feature type="transmembrane region" description="Helical" evidence="2">
    <location>
        <begin position="24"/>
        <end position="44"/>
    </location>
</feature>
<evidence type="ECO:0000256" key="2">
    <source>
        <dbReference type="SAM" id="Phobius"/>
    </source>
</evidence>
<gene>
    <name evidence="3" type="ORF">CLV56_2479</name>
</gene>
<keyword evidence="4" id="KW-1185">Reference proteome</keyword>
<feature type="coiled-coil region" evidence="1">
    <location>
        <begin position="47"/>
        <end position="90"/>
    </location>
</feature>
<keyword evidence="1" id="KW-0175">Coiled coil</keyword>
<reference evidence="3 4" key="1">
    <citation type="submission" date="2017-11" db="EMBL/GenBank/DDBJ databases">
        <title>Genomic Encyclopedia of Archaeal and Bacterial Type Strains, Phase II (KMG-II): From Individual Species to Whole Genera.</title>
        <authorList>
            <person name="Goeker M."/>
        </authorList>
    </citation>
    <scope>NUCLEOTIDE SEQUENCE [LARGE SCALE GENOMIC DNA]</scope>
    <source>
        <strain evidence="3 4">DSM 27763</strain>
    </source>
</reference>
<dbReference type="AlphaFoldDB" id="A0A2M9BJU2"/>
<evidence type="ECO:0000313" key="4">
    <source>
        <dbReference type="Proteomes" id="UP000230842"/>
    </source>
</evidence>
<organism evidence="3 4">
    <name type="scientific">Mumia flava</name>
    <dbReference type="NCBI Taxonomy" id="1348852"/>
    <lineage>
        <taxon>Bacteria</taxon>
        <taxon>Bacillati</taxon>
        <taxon>Actinomycetota</taxon>
        <taxon>Actinomycetes</taxon>
        <taxon>Propionibacteriales</taxon>
        <taxon>Nocardioidaceae</taxon>
        <taxon>Mumia</taxon>
    </lineage>
</organism>